<dbReference type="Pfam" id="PF04461">
    <property type="entry name" value="YajQ"/>
    <property type="match status" value="1"/>
</dbReference>
<name>A0A5D8Z6W8_9GAMM</name>
<dbReference type="GO" id="GO:0005829">
    <property type="term" value="C:cytosol"/>
    <property type="evidence" value="ECO:0007669"/>
    <property type="project" value="TreeGrafter"/>
</dbReference>
<dbReference type="NCBIfam" id="NF003819">
    <property type="entry name" value="PRK05412.1"/>
    <property type="match status" value="1"/>
</dbReference>
<keyword evidence="5" id="KW-1185">Reference proteome</keyword>
<dbReference type="RefSeq" id="WP_149352315.1">
    <property type="nucleotide sequence ID" value="NZ_VTRV01000039.1"/>
</dbReference>
<dbReference type="Proteomes" id="UP000323164">
    <property type="component" value="Unassembled WGS sequence"/>
</dbReference>
<dbReference type="HAMAP" id="MF_00632">
    <property type="entry name" value="UPF0234"/>
    <property type="match status" value="1"/>
</dbReference>
<accession>A0A5D8Z6W8</accession>
<gene>
    <name evidence="4" type="ORF">FW784_05300</name>
</gene>
<dbReference type="CDD" id="cd11740">
    <property type="entry name" value="YajQ_like"/>
    <property type="match status" value="1"/>
</dbReference>
<comment type="similarity">
    <text evidence="2 3">Belongs to the YajQ family.</text>
</comment>
<dbReference type="EMBL" id="VTRV01000039">
    <property type="protein sequence ID" value="TZF90420.1"/>
    <property type="molecule type" value="Genomic_DNA"/>
</dbReference>
<dbReference type="PANTHER" id="PTHR30476:SF0">
    <property type="entry name" value="UPF0234 PROTEIN YAJQ"/>
    <property type="match status" value="1"/>
</dbReference>
<dbReference type="InterPro" id="IPR007551">
    <property type="entry name" value="YajQ/Smlt4090-like"/>
</dbReference>
<evidence type="ECO:0000313" key="5">
    <source>
        <dbReference type="Proteomes" id="UP000323164"/>
    </source>
</evidence>
<keyword evidence="1 3" id="KW-0547">Nucleotide-binding</keyword>
<dbReference type="Gene3D" id="3.30.70.990">
    <property type="entry name" value="YajQ-like, domain 2"/>
    <property type="match status" value="1"/>
</dbReference>
<dbReference type="InterPro" id="IPR035570">
    <property type="entry name" value="UPF0234_N"/>
</dbReference>
<dbReference type="GO" id="GO:0000166">
    <property type="term" value="F:nucleotide binding"/>
    <property type="evidence" value="ECO:0007669"/>
    <property type="project" value="UniProtKB-UniRule"/>
</dbReference>
<dbReference type="PANTHER" id="PTHR30476">
    <property type="entry name" value="UPF0234 PROTEIN YAJQ"/>
    <property type="match status" value="1"/>
</dbReference>
<evidence type="ECO:0000256" key="1">
    <source>
        <dbReference type="ARBA" id="ARBA00022741"/>
    </source>
</evidence>
<sequence>MPSFDVVSEVDTHELTNAIDQANRELTTRFDFKGVEASFELEAEGASIALAAPSEFQLKQMNDILRTRLIARGIDARCLEFKDVLTNVAGARQTVAVKQGIERELAKKIQSSIKDAKLKVDSQINGEKLRITGKKRDDLQAAMQLLRGMEFERPLQFDNFRD</sequence>
<dbReference type="Gene3D" id="3.30.70.860">
    <property type="match status" value="1"/>
</dbReference>
<organism evidence="4 5">
    <name type="scientific">Cognatilysobacter lacus</name>
    <dbReference type="NCBI Taxonomy" id="1643323"/>
    <lineage>
        <taxon>Bacteria</taxon>
        <taxon>Pseudomonadati</taxon>
        <taxon>Pseudomonadota</taxon>
        <taxon>Gammaproteobacteria</taxon>
        <taxon>Lysobacterales</taxon>
        <taxon>Lysobacteraceae</taxon>
        <taxon>Cognatilysobacter</taxon>
    </lineage>
</organism>
<reference evidence="4 5" key="1">
    <citation type="submission" date="2019-08" db="EMBL/GenBank/DDBJ databases">
        <title>Draft genome sequence of Lysobacter sp. UKS-15.</title>
        <authorList>
            <person name="Im W.-T."/>
        </authorList>
    </citation>
    <scope>NUCLEOTIDE SEQUENCE [LARGE SCALE GENOMIC DNA]</scope>
    <source>
        <strain evidence="4 5">UKS-15</strain>
    </source>
</reference>
<proteinExistence type="inferred from homology"/>
<dbReference type="InterPro" id="IPR035571">
    <property type="entry name" value="UPF0234-like_C"/>
</dbReference>
<dbReference type="OrthoDB" id="9801447at2"/>
<comment type="function">
    <text evidence="3">Nucleotide-binding protein.</text>
</comment>
<dbReference type="AlphaFoldDB" id="A0A5D8Z6W8"/>
<evidence type="ECO:0000256" key="3">
    <source>
        <dbReference type="HAMAP-Rule" id="MF_00632"/>
    </source>
</evidence>
<dbReference type="InterPro" id="IPR036183">
    <property type="entry name" value="YajQ-like_sf"/>
</dbReference>
<protein>
    <recommendedName>
        <fullName evidence="3">Nucleotide-binding protein FW784_05300</fullName>
    </recommendedName>
</protein>
<evidence type="ECO:0000256" key="2">
    <source>
        <dbReference type="ARBA" id="ARBA00093450"/>
    </source>
</evidence>
<dbReference type="SUPFAM" id="SSF89963">
    <property type="entry name" value="YajQ-like"/>
    <property type="match status" value="2"/>
</dbReference>
<comment type="caution">
    <text evidence="4">The sequence shown here is derived from an EMBL/GenBank/DDBJ whole genome shotgun (WGS) entry which is preliminary data.</text>
</comment>
<evidence type="ECO:0000313" key="4">
    <source>
        <dbReference type="EMBL" id="TZF90420.1"/>
    </source>
</evidence>